<evidence type="ECO:0000256" key="2">
    <source>
        <dbReference type="SAM" id="Phobius"/>
    </source>
</evidence>
<name>A0A6G4UEU5_9ACTN</name>
<evidence type="ECO:0000313" key="4">
    <source>
        <dbReference type="Proteomes" id="UP000481583"/>
    </source>
</evidence>
<feature type="transmembrane region" description="Helical" evidence="2">
    <location>
        <begin position="30"/>
        <end position="50"/>
    </location>
</feature>
<feature type="transmembrane region" description="Helical" evidence="2">
    <location>
        <begin position="320"/>
        <end position="337"/>
    </location>
</feature>
<proteinExistence type="predicted"/>
<comment type="caution">
    <text evidence="3">The sequence shown here is derived from an EMBL/GenBank/DDBJ whole genome shotgun (WGS) entry which is preliminary data.</text>
</comment>
<keyword evidence="2" id="KW-0812">Transmembrane</keyword>
<dbReference type="EMBL" id="JAAKZV010000439">
    <property type="protein sequence ID" value="NGN70218.1"/>
    <property type="molecule type" value="Genomic_DNA"/>
</dbReference>
<accession>A0A6G4UEU5</accession>
<organism evidence="3 4">
    <name type="scientific">Streptomyces coryli</name>
    <dbReference type="NCBI Taxonomy" id="1128680"/>
    <lineage>
        <taxon>Bacteria</taxon>
        <taxon>Bacillati</taxon>
        <taxon>Actinomycetota</taxon>
        <taxon>Actinomycetes</taxon>
        <taxon>Kitasatosporales</taxon>
        <taxon>Streptomycetaceae</taxon>
        <taxon>Streptomyces</taxon>
    </lineage>
</organism>
<keyword evidence="2" id="KW-0472">Membrane</keyword>
<keyword evidence="4" id="KW-1185">Reference proteome</keyword>
<feature type="non-terminal residue" evidence="3">
    <location>
        <position position="1"/>
    </location>
</feature>
<evidence type="ECO:0000313" key="3">
    <source>
        <dbReference type="EMBL" id="NGN70218.1"/>
    </source>
</evidence>
<reference evidence="3 4" key="1">
    <citation type="submission" date="2020-02" db="EMBL/GenBank/DDBJ databases">
        <title>Whole-genome analyses of novel actinobacteria.</title>
        <authorList>
            <person name="Sahin N."/>
        </authorList>
    </citation>
    <scope>NUCLEOTIDE SEQUENCE [LARGE SCALE GENOMIC DNA]</scope>
    <source>
        <strain evidence="3 4">A7024</strain>
    </source>
</reference>
<sequence>PRASVPAATATGTATAWDDPATRRVIRVRVAWAVLLQVLLLGLVVAPFVMPRGTPGWAAVLAPVMSLCAVYGSFALRRRMVLTSRMRSLLKMYPWRAYGGPDVAASGGVGFVFPDPGPAGGGRRIAVELPDVPGVVWWLERLDPSAPSDLRAELEDLWYAGDPRYAGVIALPGPYRPTNLFQPGSYGDRRGEEPLTDRGGSEADRRLARLSRVRIAPGQRTPRPENVLLRPLGVVAMRMPAGGVAVLAGVIAVGVALTALTLPSRTAAWAVVGPAAVLLVWATHQYGQRRAWTAVTSAALAALVWLGWSGNADDGPVLRTVGLLLLAASVATNTHAGHRHRARVAMRGTSAGRTR</sequence>
<feature type="transmembrane region" description="Helical" evidence="2">
    <location>
        <begin position="239"/>
        <end position="260"/>
    </location>
</feature>
<protein>
    <submittedName>
        <fullName evidence="3">Uncharacterized protein</fullName>
    </submittedName>
</protein>
<feature type="transmembrane region" description="Helical" evidence="2">
    <location>
        <begin position="56"/>
        <end position="76"/>
    </location>
</feature>
<evidence type="ECO:0000256" key="1">
    <source>
        <dbReference type="SAM" id="MobiDB-lite"/>
    </source>
</evidence>
<feature type="region of interest" description="Disordered" evidence="1">
    <location>
        <begin position="181"/>
        <end position="202"/>
    </location>
</feature>
<feature type="transmembrane region" description="Helical" evidence="2">
    <location>
        <begin position="266"/>
        <end position="284"/>
    </location>
</feature>
<feature type="compositionally biased region" description="Basic and acidic residues" evidence="1">
    <location>
        <begin position="187"/>
        <end position="202"/>
    </location>
</feature>
<feature type="transmembrane region" description="Helical" evidence="2">
    <location>
        <begin position="291"/>
        <end position="308"/>
    </location>
</feature>
<dbReference type="AlphaFoldDB" id="A0A6G4UEU5"/>
<gene>
    <name evidence="3" type="ORF">G5C51_40835</name>
</gene>
<dbReference type="Proteomes" id="UP000481583">
    <property type="component" value="Unassembled WGS sequence"/>
</dbReference>
<dbReference type="RefSeq" id="WP_165245827.1">
    <property type="nucleotide sequence ID" value="NZ_JAAKZV010000439.1"/>
</dbReference>
<keyword evidence="2" id="KW-1133">Transmembrane helix</keyword>